<proteinExistence type="predicted"/>
<comment type="caution">
    <text evidence="1">The sequence shown here is derived from an EMBL/GenBank/DDBJ whole genome shotgun (WGS) entry which is preliminary data.</text>
</comment>
<dbReference type="RefSeq" id="WP_157624149.1">
    <property type="nucleotide sequence ID" value="NZ_JBHEZZ010000039.1"/>
</dbReference>
<dbReference type="EMBL" id="JBHEZZ010000039">
    <property type="protein sequence ID" value="MFC1407136.1"/>
    <property type="molecule type" value="Genomic_DNA"/>
</dbReference>
<gene>
    <name evidence="1" type="ORF">ACEZDJ_38220</name>
</gene>
<sequence>MSRMPVALSFGMGIDSAAILARWLVEPASRTFPLEQLTVVTAMTGDEPDVTRKLMERHLLPLMREHQVRYVQLARASQAGGYVVLDDSRAPQRMIMRGPWRLSDELMASGTVPQVAAKRRLCSWRAKGDVLDRWYATEFRGQPFRHVLGFAAEETRRALRDQDYATANRRPEYPLITDWSWDREDCDAYLHALFGQSWSRSACGYCPFSASRRGLPELVQRWRAEPDVGALALALEHTALALNPRSRLFGKLSARQVVQDHGLADVQRRFEERLDHPGQQWTLYDVRRIIHPRRDDPTRKGAAWRSVGIHHTGSRREADEAMTWLARKAGVPVTTDQYGIRRAEVVARRAAFPAVEHSLAVAPAGAVPKQRAGFEVWWDRLLSEQQQAPPSGSALTIAA</sequence>
<keyword evidence="2" id="KW-1185">Reference proteome</keyword>
<evidence type="ECO:0008006" key="3">
    <source>
        <dbReference type="Google" id="ProtNLM"/>
    </source>
</evidence>
<reference evidence="1 2" key="1">
    <citation type="submission" date="2024-09" db="EMBL/GenBank/DDBJ databases">
        <authorList>
            <person name="Lee S.D."/>
        </authorList>
    </citation>
    <scope>NUCLEOTIDE SEQUENCE [LARGE SCALE GENOMIC DNA]</scope>
    <source>
        <strain evidence="1 2">N1-5</strain>
    </source>
</reference>
<organism evidence="1 2">
    <name type="scientific">Streptacidiphilus cavernicola</name>
    <dbReference type="NCBI Taxonomy" id="3342716"/>
    <lineage>
        <taxon>Bacteria</taxon>
        <taxon>Bacillati</taxon>
        <taxon>Actinomycetota</taxon>
        <taxon>Actinomycetes</taxon>
        <taxon>Kitasatosporales</taxon>
        <taxon>Streptomycetaceae</taxon>
        <taxon>Streptacidiphilus</taxon>
    </lineage>
</organism>
<evidence type="ECO:0000313" key="1">
    <source>
        <dbReference type="EMBL" id="MFC1407136.1"/>
    </source>
</evidence>
<name>A0ABV6V0F9_9ACTN</name>
<protein>
    <recommendedName>
        <fullName evidence="3">Phosphoadenosine phosphosulphate reductase domain-containing protein</fullName>
    </recommendedName>
</protein>
<evidence type="ECO:0000313" key="2">
    <source>
        <dbReference type="Proteomes" id="UP001592528"/>
    </source>
</evidence>
<accession>A0ABV6V0F9</accession>
<dbReference type="Proteomes" id="UP001592528">
    <property type="component" value="Unassembled WGS sequence"/>
</dbReference>